<dbReference type="Pfam" id="PF00440">
    <property type="entry name" value="TetR_N"/>
    <property type="match status" value="1"/>
</dbReference>
<dbReference type="EMBL" id="JACHLL010000001">
    <property type="protein sequence ID" value="MBB6340111.1"/>
    <property type="molecule type" value="Genomic_DNA"/>
</dbReference>
<dbReference type="GO" id="GO:0000976">
    <property type="term" value="F:transcription cis-regulatory region binding"/>
    <property type="evidence" value="ECO:0007669"/>
    <property type="project" value="TreeGrafter"/>
</dbReference>
<dbReference type="Proteomes" id="UP000557193">
    <property type="component" value="Unassembled WGS sequence"/>
</dbReference>
<dbReference type="GO" id="GO:0003700">
    <property type="term" value="F:DNA-binding transcription factor activity"/>
    <property type="evidence" value="ECO:0007669"/>
    <property type="project" value="TreeGrafter"/>
</dbReference>
<name>A0A7X0BPS6_9PSED</name>
<evidence type="ECO:0000313" key="4">
    <source>
        <dbReference type="EMBL" id="MBB6340111.1"/>
    </source>
</evidence>
<evidence type="ECO:0000313" key="5">
    <source>
        <dbReference type="Proteomes" id="UP000557193"/>
    </source>
</evidence>
<keyword evidence="1 2" id="KW-0238">DNA-binding</keyword>
<comment type="caution">
    <text evidence="4">The sequence shown here is derived from an EMBL/GenBank/DDBJ whole genome shotgun (WGS) entry which is preliminary data.</text>
</comment>
<protein>
    <submittedName>
        <fullName evidence="4">AcrR family transcriptional regulator</fullName>
    </submittedName>
</protein>
<organism evidence="4 5">
    <name type="scientific">Pseudomonas fluvialis</name>
    <dbReference type="NCBI Taxonomy" id="1793966"/>
    <lineage>
        <taxon>Bacteria</taxon>
        <taxon>Pseudomonadati</taxon>
        <taxon>Pseudomonadota</taxon>
        <taxon>Gammaproteobacteria</taxon>
        <taxon>Pseudomonadales</taxon>
        <taxon>Pseudomonadaceae</taxon>
        <taxon>Pseudomonas</taxon>
    </lineage>
</organism>
<evidence type="ECO:0000256" key="1">
    <source>
        <dbReference type="ARBA" id="ARBA00023125"/>
    </source>
</evidence>
<feature type="DNA-binding region" description="H-T-H motif" evidence="2">
    <location>
        <begin position="37"/>
        <end position="56"/>
    </location>
</feature>
<dbReference type="SUPFAM" id="SSF48498">
    <property type="entry name" value="Tetracyclin repressor-like, C-terminal domain"/>
    <property type="match status" value="1"/>
</dbReference>
<accession>A0A7X0BPS6</accession>
<reference evidence="4 5" key="1">
    <citation type="submission" date="2020-08" db="EMBL/GenBank/DDBJ databases">
        <title>Functional genomics of gut bacteria from endangered species of beetles.</title>
        <authorList>
            <person name="Carlos-Shanley C."/>
        </authorList>
    </citation>
    <scope>NUCLEOTIDE SEQUENCE [LARGE SCALE GENOMIC DNA]</scope>
    <source>
        <strain evidence="4 5">S00202</strain>
    </source>
</reference>
<feature type="domain" description="HTH tetR-type" evidence="3">
    <location>
        <begin position="14"/>
        <end position="74"/>
    </location>
</feature>
<sequence>MAYRTTTARVERDQQLREHILVCAHAQVAAGGFAALTMQGLAAEVGIATGSLYRHFSRKGELASEVFARASQREVDALAAVFDAPGSPCERLLAGVRGFAERAWHSRQLAFALIAEPVEPEVDEQRLRFREAYAQLFASLLEEGRRLGQFQVDSLSLSAACLVGAIAEALVGPLSPAARAARESGAPSMDLAAVSQGLSNFCLRAVGAQLSSNIQPVEKMPAQMLPVENQPVEIAR</sequence>
<dbReference type="AlphaFoldDB" id="A0A7X0BPS6"/>
<keyword evidence="5" id="KW-1185">Reference proteome</keyword>
<dbReference type="InterPro" id="IPR001647">
    <property type="entry name" value="HTH_TetR"/>
</dbReference>
<dbReference type="InterPro" id="IPR050109">
    <property type="entry name" value="HTH-type_TetR-like_transc_reg"/>
</dbReference>
<dbReference type="PANTHER" id="PTHR30055:SF226">
    <property type="entry name" value="HTH-TYPE TRANSCRIPTIONAL REGULATOR PKSA"/>
    <property type="match status" value="1"/>
</dbReference>
<dbReference type="Gene3D" id="1.10.357.10">
    <property type="entry name" value="Tetracycline Repressor, domain 2"/>
    <property type="match status" value="1"/>
</dbReference>
<dbReference type="InterPro" id="IPR009057">
    <property type="entry name" value="Homeodomain-like_sf"/>
</dbReference>
<dbReference type="RefSeq" id="WP_184679929.1">
    <property type="nucleotide sequence ID" value="NZ_JACHLL010000001.1"/>
</dbReference>
<dbReference type="InterPro" id="IPR036271">
    <property type="entry name" value="Tet_transcr_reg_TetR-rel_C_sf"/>
</dbReference>
<dbReference type="Pfam" id="PF17932">
    <property type="entry name" value="TetR_C_24"/>
    <property type="match status" value="1"/>
</dbReference>
<proteinExistence type="predicted"/>
<evidence type="ECO:0000256" key="2">
    <source>
        <dbReference type="PROSITE-ProRule" id="PRU00335"/>
    </source>
</evidence>
<dbReference type="SUPFAM" id="SSF46689">
    <property type="entry name" value="Homeodomain-like"/>
    <property type="match status" value="1"/>
</dbReference>
<dbReference type="PANTHER" id="PTHR30055">
    <property type="entry name" value="HTH-TYPE TRANSCRIPTIONAL REGULATOR RUTR"/>
    <property type="match status" value="1"/>
</dbReference>
<dbReference type="InterPro" id="IPR041490">
    <property type="entry name" value="KstR2_TetR_C"/>
</dbReference>
<dbReference type="PROSITE" id="PS50977">
    <property type="entry name" value="HTH_TETR_2"/>
    <property type="match status" value="1"/>
</dbReference>
<evidence type="ECO:0000259" key="3">
    <source>
        <dbReference type="PROSITE" id="PS50977"/>
    </source>
</evidence>
<gene>
    <name evidence="4" type="ORF">HNP49_000261</name>
</gene>